<reference evidence="1" key="1">
    <citation type="submission" date="2023-07" db="EMBL/GenBank/DDBJ databases">
        <authorList>
            <person name="Xia Y."/>
        </authorList>
    </citation>
    <scope>NUCLEOTIDE SEQUENCE</scope>
    <source>
        <strain evidence="1">E</strain>
    </source>
</reference>
<evidence type="ECO:0000313" key="1">
    <source>
        <dbReference type="EMBL" id="WNL50089.1"/>
    </source>
</evidence>
<sequence>MFWTMKRKTEMFFESFISFQEFGKRKSEMSCSEIKKVLSLCPIKYIFVDKIYALFVARLHQEPVRFFEIEQIVRHVSLVFFAAVEEMSRSFRKSVLGRKMEDVPCAKRLVRFLAMEILVHHLFLVHGERIFMFVVTKNLFHCFVLCVRIGTSVFVVPYSAGVAGAHSSAQMLGRVRDLAKREMSVFVKQIHSNAPIKREELIRRIEMREEASYRACGLTFDRTFGILLPTPFSELYISNKLRNNRSKRNFLEELRVLLESQGITIVEQKNGHRDNELDREIHEAGREVVLGNFENIENAKEISFCEYIQISESRETTPQQRMSCQKFLVSQHFCLPSQEFVTVNFLKNYGKMRVAYDSLCLTFGEEKKVRQRMKGLILDDIERRKRLPQQLLVRERYFHEKVFYIWKLLNVLGFAQWWEEKTAYKDKFEPLFKRVYGIISKRQERFKSLFSSLPKDEKDAFRWFNDQLRKVFGFWFGKKKGNKGDYRCTLVFGALWDTGTSDFKVPFFVPKIGH</sequence>
<organism evidence="1">
    <name type="scientific">Marseillevirus sp</name>
    <dbReference type="NCBI Taxonomy" id="2809551"/>
    <lineage>
        <taxon>Viruses</taxon>
        <taxon>Varidnaviria</taxon>
        <taxon>Bamfordvirae</taxon>
        <taxon>Nucleocytoviricota</taxon>
        <taxon>Megaviricetes</taxon>
        <taxon>Pimascovirales</taxon>
        <taxon>Pimascovirales incertae sedis</taxon>
        <taxon>Marseilleviridae</taxon>
        <taxon>Marseillevirus</taxon>
    </lineage>
</organism>
<name>A0AA96EM10_9VIRU</name>
<protein>
    <submittedName>
        <fullName evidence="1">Uncharacterized protein</fullName>
    </submittedName>
</protein>
<gene>
    <name evidence="1" type="ORF">MarDSR_050</name>
</gene>
<dbReference type="EMBL" id="OR343189">
    <property type="protein sequence ID" value="WNL50089.1"/>
    <property type="molecule type" value="Genomic_DNA"/>
</dbReference>
<accession>A0AA96EM10</accession>
<proteinExistence type="predicted"/>